<dbReference type="GO" id="GO:0016020">
    <property type="term" value="C:membrane"/>
    <property type="evidence" value="ECO:0007669"/>
    <property type="project" value="InterPro"/>
</dbReference>
<sequence>MPAPALVGSVVVTSAAALAGFVRPIPRKLREVVFVVLGASMGSAVTPDTIEGVMKWPGSMVALGLAVAAMVAVSYLTLRRGFGFDRTTAFYASPPGALSAILVMASTTGADMSKVAVVQVFRVFVLVAAVPAVVTMTGAQPAVVHSLPQAGALMTAAILALAAVGATVAYVIRLPAG</sequence>
<evidence type="ECO:0000256" key="1">
    <source>
        <dbReference type="SAM" id="Phobius"/>
    </source>
</evidence>
<keyword evidence="1" id="KW-0812">Transmembrane</keyword>
<reference evidence="2" key="1">
    <citation type="submission" date="2021-08" db="EMBL/GenBank/DDBJ databases">
        <authorList>
            <person name="Zhang H."/>
            <person name="Xu M."/>
            <person name="Yu Z."/>
            <person name="Yang L."/>
            <person name="Cai Y."/>
        </authorList>
    </citation>
    <scope>NUCLEOTIDE SEQUENCE</scope>
    <source>
        <strain evidence="2">CHL1</strain>
    </source>
</reference>
<dbReference type="GO" id="GO:0010468">
    <property type="term" value="P:regulation of gene expression"/>
    <property type="evidence" value="ECO:0007669"/>
    <property type="project" value="InterPro"/>
</dbReference>
<keyword evidence="1" id="KW-1133">Transmembrane helix</keyword>
<protein>
    <submittedName>
        <fullName evidence="2">AbrB family transcriptional regulator</fullName>
    </submittedName>
</protein>
<dbReference type="EMBL" id="CP081869">
    <property type="protein sequence ID" value="QZN98442.1"/>
    <property type="molecule type" value="Genomic_DNA"/>
</dbReference>
<dbReference type="AlphaFoldDB" id="A0A9E6UG71"/>
<dbReference type="InterPro" id="IPR007820">
    <property type="entry name" value="AbrB_fam"/>
</dbReference>
<feature type="transmembrane region" description="Helical" evidence="1">
    <location>
        <begin position="151"/>
        <end position="172"/>
    </location>
</feature>
<evidence type="ECO:0000313" key="2">
    <source>
        <dbReference type="EMBL" id="QZN98442.1"/>
    </source>
</evidence>
<dbReference type="PANTHER" id="PTHR38457:SF1">
    <property type="entry name" value="REGULATOR ABRB-RELATED"/>
    <property type="match status" value="1"/>
</dbReference>
<accession>A0A9E6UG71</accession>
<dbReference type="PANTHER" id="PTHR38457">
    <property type="entry name" value="REGULATOR ABRB-RELATED"/>
    <property type="match status" value="1"/>
</dbReference>
<evidence type="ECO:0000313" key="3">
    <source>
        <dbReference type="Proteomes" id="UP000825701"/>
    </source>
</evidence>
<dbReference type="RefSeq" id="WP_261401365.1">
    <property type="nucleotide sequence ID" value="NZ_CP081869.1"/>
</dbReference>
<organism evidence="2 3">
    <name type="scientific">Chenggangzhangella methanolivorans</name>
    <dbReference type="NCBI Taxonomy" id="1437009"/>
    <lineage>
        <taxon>Bacteria</taxon>
        <taxon>Pseudomonadati</taxon>
        <taxon>Pseudomonadota</taxon>
        <taxon>Alphaproteobacteria</taxon>
        <taxon>Hyphomicrobiales</taxon>
        <taxon>Methylopilaceae</taxon>
        <taxon>Chenggangzhangella</taxon>
    </lineage>
</organism>
<keyword evidence="1" id="KW-0472">Membrane</keyword>
<feature type="transmembrane region" description="Helical" evidence="1">
    <location>
        <begin position="56"/>
        <end position="78"/>
    </location>
</feature>
<dbReference type="Proteomes" id="UP000825701">
    <property type="component" value="Chromosome"/>
</dbReference>
<feature type="transmembrane region" description="Helical" evidence="1">
    <location>
        <begin position="116"/>
        <end position="139"/>
    </location>
</feature>
<gene>
    <name evidence="2" type="ORF">K6K41_15320</name>
</gene>
<dbReference type="Pfam" id="PF05145">
    <property type="entry name" value="AbrB"/>
    <property type="match status" value="1"/>
</dbReference>
<proteinExistence type="predicted"/>
<dbReference type="KEGG" id="cmet:K6K41_15320"/>
<feature type="transmembrane region" description="Helical" evidence="1">
    <location>
        <begin position="6"/>
        <end position="25"/>
    </location>
</feature>
<keyword evidence="3" id="KW-1185">Reference proteome</keyword>
<feature type="transmembrane region" description="Helical" evidence="1">
    <location>
        <begin position="32"/>
        <end position="50"/>
    </location>
</feature>
<name>A0A9E6UG71_9HYPH</name>